<dbReference type="OMA" id="CIKRIFM"/>
<feature type="transmembrane region" description="Helical" evidence="20">
    <location>
        <begin position="180"/>
        <end position="204"/>
    </location>
</feature>
<keyword evidence="10 20" id="KW-0106">Calcium</keyword>
<evidence type="ECO:0000256" key="11">
    <source>
        <dbReference type="ARBA" id="ARBA00022882"/>
    </source>
</evidence>
<evidence type="ECO:0000256" key="1">
    <source>
        <dbReference type="ARBA" id="ARBA00003367"/>
    </source>
</evidence>
<protein>
    <recommendedName>
        <fullName evidence="4 20">Voltage-dependent calcium channel gamma-1 subunit</fullName>
    </recommendedName>
    <alternativeName>
        <fullName evidence="18 20">Dihydropyridine-sensitive L-type, skeletal muscle calcium channel subunit gamma</fullName>
    </alternativeName>
</protein>
<keyword evidence="6" id="KW-1003">Cell membrane</keyword>
<keyword evidence="14 20" id="KW-0472">Membrane</keyword>
<keyword evidence="13 20" id="KW-0406">Ion transport</keyword>
<comment type="subcellular location">
    <subcellularLocation>
        <location evidence="2">Cell membrane</location>
        <location evidence="2">Sarcolemma</location>
        <topology evidence="2">Multi-pass membrane protein</topology>
    </subcellularLocation>
    <subcellularLocation>
        <location evidence="20">Membrane</location>
        <topology evidence="20">Multi-pass membrane protein</topology>
    </subcellularLocation>
</comment>
<evidence type="ECO:0000256" key="19">
    <source>
        <dbReference type="ARBA" id="ARBA00046683"/>
    </source>
</evidence>
<feature type="transmembrane region" description="Helical" evidence="20">
    <location>
        <begin position="12"/>
        <end position="32"/>
    </location>
</feature>
<evidence type="ECO:0000256" key="3">
    <source>
        <dbReference type="ARBA" id="ARBA00007111"/>
    </source>
</evidence>
<comment type="similarity">
    <text evidence="3 20">Belongs to the PMP-22/EMP/MP20 family. CACNG subfamily.</text>
</comment>
<keyword evidence="16" id="KW-0325">Glycoprotein</keyword>
<dbReference type="PANTHER" id="PTHR15025">
    <property type="entry name" value="VOLTAGE-DEPENDENT CALCIUM CHANNEL GAMMA-1 SUBUNIT-RELATED"/>
    <property type="match status" value="1"/>
</dbReference>
<dbReference type="STRING" id="8010.ENSELUP00000014046"/>
<keyword evidence="15" id="KW-1015">Disulfide bond</keyword>
<name>A0A3P8YD63_ESOLU</name>
<organism evidence="21 22">
    <name type="scientific">Esox lucius</name>
    <name type="common">Northern pike</name>
    <dbReference type="NCBI Taxonomy" id="8010"/>
    <lineage>
        <taxon>Eukaryota</taxon>
        <taxon>Metazoa</taxon>
        <taxon>Chordata</taxon>
        <taxon>Craniata</taxon>
        <taxon>Vertebrata</taxon>
        <taxon>Euteleostomi</taxon>
        <taxon>Actinopterygii</taxon>
        <taxon>Neopterygii</taxon>
        <taxon>Teleostei</taxon>
        <taxon>Protacanthopterygii</taxon>
        <taxon>Esociformes</taxon>
        <taxon>Esocidae</taxon>
        <taxon>Esox</taxon>
    </lineage>
</organism>
<evidence type="ECO:0000256" key="16">
    <source>
        <dbReference type="ARBA" id="ARBA00023180"/>
    </source>
</evidence>
<dbReference type="GO" id="GO:0005246">
    <property type="term" value="F:calcium channel regulator activity"/>
    <property type="evidence" value="ECO:0007669"/>
    <property type="project" value="TreeGrafter"/>
</dbReference>
<evidence type="ECO:0000256" key="8">
    <source>
        <dbReference type="ARBA" id="ARBA00022673"/>
    </source>
</evidence>
<dbReference type="InterPro" id="IPR008368">
    <property type="entry name" value="VDCC_gsu"/>
</dbReference>
<comment type="subunit">
    <text evidence="19 20">Component of a calcium channel complex consisting of a pore-forming alpha subunit (CACNA1S) and the ancillary subunits CACNB1 or CACNB2, CACNG1 and CACNA2D1. The channel complex contains alpha, beta, gamma and delta subunits in a 1:1:1:1 ratio, i.e. it contains either CACNB1 or CACNB2.</text>
</comment>
<dbReference type="Pfam" id="PF13903">
    <property type="entry name" value="Claudin_2"/>
    <property type="match status" value="1"/>
</dbReference>
<feature type="transmembrane region" description="Helical" evidence="20">
    <location>
        <begin position="107"/>
        <end position="130"/>
    </location>
</feature>
<sequence length="226" mass="25298">MNKGMKVKITSFMLLVGMASMFTAVVTDHWAVLSPPFEQLNTTCEAAHFGLWRLCKKVIYISERFNNGKSCGPISLPGVENCTYFKHFTPGEDAEIFEFKTQKEYNISAAAIAIFSLAFMILGSLCLLCSFKKGNDYILKPAGMFFTFAGLCAIIAVEVMRQSVNRMIESEETIWVEYSYAWSFACACAGFCLLFLGGLTLLILSMPRMPQNPWESCMDAEPEPEQ</sequence>
<dbReference type="InterPro" id="IPR004031">
    <property type="entry name" value="PMP22/EMP/MP20/Claudin"/>
</dbReference>
<evidence type="ECO:0000256" key="9">
    <source>
        <dbReference type="ARBA" id="ARBA00022692"/>
    </source>
</evidence>
<dbReference type="InParanoid" id="A0A3P8YD63"/>
<keyword evidence="17 20" id="KW-0407">Ion channel</keyword>
<evidence type="ECO:0000256" key="5">
    <source>
        <dbReference type="ARBA" id="ARBA00022448"/>
    </source>
</evidence>
<keyword evidence="12 20" id="KW-1133">Transmembrane helix</keyword>
<dbReference type="Gene3D" id="1.20.140.150">
    <property type="match status" value="1"/>
</dbReference>
<evidence type="ECO:0000256" key="17">
    <source>
        <dbReference type="ARBA" id="ARBA00023303"/>
    </source>
</evidence>
<evidence type="ECO:0000256" key="10">
    <source>
        <dbReference type="ARBA" id="ARBA00022837"/>
    </source>
</evidence>
<evidence type="ECO:0000256" key="2">
    <source>
        <dbReference type="ARBA" id="ARBA00004415"/>
    </source>
</evidence>
<dbReference type="PRINTS" id="PR01601">
    <property type="entry name" value="VDCCGAMMA1"/>
</dbReference>
<comment type="function">
    <text evidence="1 20">Regulatory subunit of the voltage-gated calcium channel that gives rise to L-type calcium currents in skeletal muscle. Regulates channel inactivation kinetics.</text>
</comment>
<dbReference type="OrthoDB" id="9937541at2759"/>
<dbReference type="Ensembl" id="ENSELUT00000022734.3">
    <property type="protein sequence ID" value="ENSELUP00000014046.1"/>
    <property type="gene ID" value="ENSELUG00000014102.3"/>
</dbReference>
<reference evidence="22" key="1">
    <citation type="journal article" date="2014" name="PLoS ONE">
        <title>The genome and linkage map of the northern pike (Esox lucius): conserved synteny revealed between the salmonid sister group and the Neoteleostei.</title>
        <authorList>
            <person name="Rondeau E.B."/>
            <person name="Minkley D.R."/>
            <person name="Leong J.S."/>
            <person name="Messmer A.M."/>
            <person name="Jantzen J.R."/>
            <person name="von Schalburg K.R."/>
            <person name="Lemon C."/>
            <person name="Bird N.H."/>
            <person name="Koop B.F."/>
        </authorList>
    </citation>
    <scope>NUCLEOTIDE SEQUENCE</scope>
</reference>
<dbReference type="GO" id="GO:0005245">
    <property type="term" value="F:voltage-gated calcium channel activity"/>
    <property type="evidence" value="ECO:0007669"/>
    <property type="project" value="InterPro"/>
</dbReference>
<evidence type="ECO:0000256" key="18">
    <source>
        <dbReference type="ARBA" id="ARBA00029680"/>
    </source>
</evidence>
<reference evidence="21" key="2">
    <citation type="submission" date="2020-02" db="EMBL/GenBank/DDBJ databases">
        <title>Esox lucius (northern pike) genome, fEsoLuc1, primary haplotype.</title>
        <authorList>
            <person name="Myers G."/>
            <person name="Karagic N."/>
            <person name="Meyer A."/>
            <person name="Pippel M."/>
            <person name="Reichard M."/>
            <person name="Winkler S."/>
            <person name="Tracey A."/>
            <person name="Sims Y."/>
            <person name="Howe K."/>
            <person name="Rhie A."/>
            <person name="Formenti G."/>
            <person name="Durbin R."/>
            <person name="Fedrigo O."/>
            <person name="Jarvis E.D."/>
        </authorList>
    </citation>
    <scope>NUCLEOTIDE SEQUENCE [LARGE SCALE GENOMIC DNA]</scope>
</reference>
<evidence type="ECO:0000256" key="4">
    <source>
        <dbReference type="ARBA" id="ARBA00019950"/>
    </source>
</evidence>
<accession>A0A3P8YD63</accession>
<evidence type="ECO:0000313" key="22">
    <source>
        <dbReference type="Proteomes" id="UP000265140"/>
    </source>
</evidence>
<dbReference type="InterPro" id="IPR005421">
    <property type="entry name" value="VDCC_g1su"/>
</dbReference>
<evidence type="ECO:0000313" key="21">
    <source>
        <dbReference type="Ensembl" id="ENSELUP00000014046.1"/>
    </source>
</evidence>
<keyword evidence="5 20" id="KW-0813">Transport</keyword>
<reference evidence="21" key="4">
    <citation type="submission" date="2025-09" db="UniProtKB">
        <authorList>
            <consortium name="Ensembl"/>
        </authorList>
    </citation>
    <scope>IDENTIFICATION</scope>
</reference>
<evidence type="ECO:0000256" key="20">
    <source>
        <dbReference type="RuleBase" id="RU363085"/>
    </source>
</evidence>
<dbReference type="PRINTS" id="PR01792">
    <property type="entry name" value="VDCCGAMMA"/>
</dbReference>
<dbReference type="FunCoup" id="A0A3P8YD63">
    <property type="interactions" value="1604"/>
</dbReference>
<keyword evidence="7 20" id="KW-0109">Calcium transport</keyword>
<dbReference type="GO" id="GO:1902514">
    <property type="term" value="P:regulation of calcium ion transmembrane transport via high voltage-gated calcium channel"/>
    <property type="evidence" value="ECO:0007669"/>
    <property type="project" value="TreeGrafter"/>
</dbReference>
<dbReference type="AlphaFoldDB" id="A0A3P8YD63"/>
<dbReference type="Bgee" id="ENSELUG00000014102">
    <property type="expression patterns" value="Expressed in muscle tissue and 3 other cell types or tissues"/>
</dbReference>
<dbReference type="PANTHER" id="PTHR15025:SF8">
    <property type="entry name" value="VOLTAGE-DEPENDENT CALCIUM CHANNEL GAMMA-1 SUBUNIT"/>
    <property type="match status" value="1"/>
</dbReference>
<evidence type="ECO:0000256" key="13">
    <source>
        <dbReference type="ARBA" id="ARBA00023065"/>
    </source>
</evidence>
<evidence type="ECO:0000256" key="7">
    <source>
        <dbReference type="ARBA" id="ARBA00022568"/>
    </source>
</evidence>
<reference evidence="21" key="3">
    <citation type="submission" date="2025-08" db="UniProtKB">
        <authorList>
            <consortium name="Ensembl"/>
        </authorList>
    </citation>
    <scope>IDENTIFICATION</scope>
</reference>
<evidence type="ECO:0000256" key="12">
    <source>
        <dbReference type="ARBA" id="ARBA00022989"/>
    </source>
</evidence>
<evidence type="ECO:0000256" key="14">
    <source>
        <dbReference type="ARBA" id="ARBA00023136"/>
    </source>
</evidence>
<keyword evidence="11 20" id="KW-0851">Voltage-gated channel</keyword>
<keyword evidence="22" id="KW-1185">Reference proteome</keyword>
<dbReference type="KEGG" id="els:105021571"/>
<dbReference type="GeneTree" id="ENSGT00390000007786"/>
<feature type="transmembrane region" description="Helical" evidence="20">
    <location>
        <begin position="142"/>
        <end position="160"/>
    </location>
</feature>
<evidence type="ECO:0000256" key="6">
    <source>
        <dbReference type="ARBA" id="ARBA00022475"/>
    </source>
</evidence>
<dbReference type="RefSeq" id="XP_010887639.1">
    <property type="nucleotide sequence ID" value="XM_010889337.4"/>
</dbReference>
<keyword evidence="9 20" id="KW-0812">Transmembrane</keyword>
<proteinExistence type="inferred from homology"/>
<dbReference type="Proteomes" id="UP000265140">
    <property type="component" value="Chromosome 9"/>
</dbReference>
<dbReference type="GeneID" id="105021571"/>
<evidence type="ECO:0000256" key="15">
    <source>
        <dbReference type="ARBA" id="ARBA00023157"/>
    </source>
</evidence>
<dbReference type="GO" id="GO:1990454">
    <property type="term" value="C:L-type voltage-gated calcium channel complex"/>
    <property type="evidence" value="ECO:0007669"/>
    <property type="project" value="TreeGrafter"/>
</dbReference>
<keyword evidence="8 20" id="KW-0107">Calcium channel</keyword>